<proteinExistence type="inferred from homology"/>
<evidence type="ECO:0000259" key="8">
    <source>
        <dbReference type="Pfam" id="PF07282"/>
    </source>
</evidence>
<evidence type="ECO:0000313" key="11">
    <source>
        <dbReference type="Proteomes" id="UP000093796"/>
    </source>
</evidence>
<evidence type="ECO:0000256" key="2">
    <source>
        <dbReference type="ARBA" id="ARBA00022578"/>
    </source>
</evidence>
<keyword evidence="6" id="KW-0233">DNA recombination</keyword>
<evidence type="ECO:0000256" key="5">
    <source>
        <dbReference type="ARBA" id="ARBA00023125"/>
    </source>
</evidence>
<dbReference type="RefSeq" id="WP_064775895.1">
    <property type="nucleotide sequence ID" value="NZ_LYUD01000043.1"/>
</dbReference>
<dbReference type="NCBIfam" id="NF040570">
    <property type="entry name" value="guided_TnpB"/>
    <property type="match status" value="1"/>
</dbReference>
<dbReference type="InterPro" id="IPR010095">
    <property type="entry name" value="Cas12f1-like_TNB"/>
</dbReference>
<keyword evidence="4" id="KW-0862">Zinc</keyword>
<sequence>MIQRKANIYRLYPDAEQRLALARIAGACRAVYNLALEQRRDWWQRHKDRTGKSISFAGQCRELTDLRRDVDWLREAPIHPLQQALRDLDRAYQSFFSGRSGYPSPRRKGLHDSFRFPDPASLRVERTGKKTGRIKLPKLGWVAFRGWYALPGMIRNITLSRRAGQWFASVQWEREVEGSVPSSLPAVGIDMGVAVFAAMSNGETVAPGDFGKKAMRALRKAQRAVSRKKKGSANRRKAVRRVQTLHARVANARKDFLHKLSTTIAKNHGTVVVEALQVRSMSASARGSVEEPGRNVRQKAGLNRSILDQGWRMFRTLLGYKLADRGGKLVEVPAAYTSQTCSVCGRVDPANRANQARFVCTACGHTENADINAAKNILRRADCPLKPVEGHRIRRPNEAGSTRRAA</sequence>
<dbReference type="AlphaFoldDB" id="A0A1A0DJY0"/>
<evidence type="ECO:0000259" key="7">
    <source>
        <dbReference type="Pfam" id="PF01385"/>
    </source>
</evidence>
<keyword evidence="2" id="KW-0815">Transposition</keyword>
<dbReference type="GO" id="GO:0006310">
    <property type="term" value="P:DNA recombination"/>
    <property type="evidence" value="ECO:0007669"/>
    <property type="project" value="UniProtKB-KW"/>
</dbReference>
<evidence type="ECO:0000313" key="10">
    <source>
        <dbReference type="EMBL" id="OAZ75171.1"/>
    </source>
</evidence>
<feature type="domain" description="Transposase putative helix-turn-helix" evidence="9">
    <location>
        <begin position="1"/>
        <end position="47"/>
    </location>
</feature>
<reference evidence="10 11" key="1">
    <citation type="submission" date="2016-05" db="EMBL/GenBank/DDBJ databases">
        <title>Genome sequencing of Acetobacter pasteurianus strain SRCM100623.</title>
        <authorList>
            <person name="Song Y.R."/>
        </authorList>
    </citation>
    <scope>NUCLEOTIDE SEQUENCE [LARGE SCALE GENOMIC DNA]</scope>
    <source>
        <strain evidence="10 11">SRCM100623</strain>
    </source>
</reference>
<dbReference type="EMBL" id="LYUD01000043">
    <property type="protein sequence ID" value="OAZ75171.1"/>
    <property type="molecule type" value="Genomic_DNA"/>
</dbReference>
<dbReference type="InterPro" id="IPR001959">
    <property type="entry name" value="Transposase"/>
</dbReference>
<dbReference type="eggNOG" id="COG0675">
    <property type="taxonomic scope" value="Bacteria"/>
</dbReference>
<evidence type="ECO:0000256" key="1">
    <source>
        <dbReference type="ARBA" id="ARBA00008761"/>
    </source>
</evidence>
<keyword evidence="5" id="KW-0238">DNA-binding</keyword>
<comment type="caution">
    <text evidence="10">The sequence shown here is derived from an EMBL/GenBank/DDBJ whole genome shotgun (WGS) entry which is preliminary data.</text>
</comment>
<feature type="domain" description="Probable transposase IS891/IS1136/IS1341" evidence="7">
    <location>
        <begin position="173"/>
        <end position="283"/>
    </location>
</feature>
<organism evidence="10 11">
    <name type="scientific">Acetobacter pasteurianus</name>
    <name type="common">Acetobacter turbidans</name>
    <dbReference type="NCBI Taxonomy" id="438"/>
    <lineage>
        <taxon>Bacteria</taxon>
        <taxon>Pseudomonadati</taxon>
        <taxon>Pseudomonadota</taxon>
        <taxon>Alphaproteobacteria</taxon>
        <taxon>Acetobacterales</taxon>
        <taxon>Acetobacteraceae</taxon>
        <taxon>Acetobacter</taxon>
    </lineage>
</organism>
<dbReference type="GO" id="GO:0032196">
    <property type="term" value="P:transposition"/>
    <property type="evidence" value="ECO:0007669"/>
    <property type="project" value="UniProtKB-KW"/>
</dbReference>
<dbReference type="Pfam" id="PF01385">
    <property type="entry name" value="OrfB_IS605"/>
    <property type="match status" value="1"/>
</dbReference>
<feature type="domain" description="Cas12f1-like TNB" evidence="8">
    <location>
        <begin position="311"/>
        <end position="377"/>
    </location>
</feature>
<dbReference type="OrthoDB" id="7867060at2"/>
<keyword evidence="3" id="KW-0479">Metal-binding</keyword>
<dbReference type="Pfam" id="PF07282">
    <property type="entry name" value="Cas12f1-like_TNB"/>
    <property type="match status" value="1"/>
</dbReference>
<name>A0A1A0DJY0_ACEPA</name>
<protein>
    <submittedName>
        <fullName evidence="10">Putative transposase InsQ for insertion sequence element IS609</fullName>
    </submittedName>
</protein>
<evidence type="ECO:0000256" key="6">
    <source>
        <dbReference type="ARBA" id="ARBA00023172"/>
    </source>
</evidence>
<dbReference type="Pfam" id="PF12323">
    <property type="entry name" value="HTH_OrfB_IS605"/>
    <property type="match status" value="1"/>
</dbReference>
<dbReference type="Proteomes" id="UP000093796">
    <property type="component" value="Unassembled WGS sequence"/>
</dbReference>
<dbReference type="InterPro" id="IPR021027">
    <property type="entry name" value="Transposase_put_HTH"/>
</dbReference>
<evidence type="ECO:0000256" key="3">
    <source>
        <dbReference type="ARBA" id="ARBA00022723"/>
    </source>
</evidence>
<dbReference type="GO" id="GO:0003677">
    <property type="term" value="F:DNA binding"/>
    <property type="evidence" value="ECO:0007669"/>
    <property type="project" value="UniProtKB-KW"/>
</dbReference>
<evidence type="ECO:0000259" key="9">
    <source>
        <dbReference type="Pfam" id="PF12323"/>
    </source>
</evidence>
<evidence type="ECO:0000256" key="4">
    <source>
        <dbReference type="ARBA" id="ARBA00022833"/>
    </source>
</evidence>
<gene>
    <name evidence="10" type="ORF">SRCM100623_00441</name>
</gene>
<accession>A0A1A0DJY0</accession>
<dbReference type="PATRIC" id="fig|438.15.peg.503"/>
<comment type="similarity">
    <text evidence="1">In the C-terminal section; belongs to the transposase 35 family.</text>
</comment>
<dbReference type="GO" id="GO:0046872">
    <property type="term" value="F:metal ion binding"/>
    <property type="evidence" value="ECO:0007669"/>
    <property type="project" value="UniProtKB-KW"/>
</dbReference>